<protein>
    <submittedName>
        <fullName evidence="8">ABC transporter permease</fullName>
    </submittedName>
</protein>
<dbReference type="RefSeq" id="WP_206280605.1">
    <property type="nucleotide sequence ID" value="NZ_JAVRFF010000001.1"/>
</dbReference>
<dbReference type="PANTHER" id="PTHR32196:SF72">
    <property type="entry name" value="RIBOSE IMPORT PERMEASE PROTEIN RBSC"/>
    <property type="match status" value="1"/>
</dbReference>
<evidence type="ECO:0000313" key="8">
    <source>
        <dbReference type="EMBL" id="MDT0470625.1"/>
    </source>
</evidence>
<feature type="transmembrane region" description="Helical" evidence="7">
    <location>
        <begin position="75"/>
        <end position="98"/>
    </location>
</feature>
<name>A0ABU2UBQ3_9ACTN</name>
<feature type="transmembrane region" description="Helical" evidence="7">
    <location>
        <begin position="319"/>
        <end position="338"/>
    </location>
</feature>
<evidence type="ECO:0000256" key="6">
    <source>
        <dbReference type="SAM" id="MobiDB-lite"/>
    </source>
</evidence>
<evidence type="ECO:0000256" key="1">
    <source>
        <dbReference type="ARBA" id="ARBA00004651"/>
    </source>
</evidence>
<dbReference type="InterPro" id="IPR001851">
    <property type="entry name" value="ABC_transp_permease"/>
</dbReference>
<evidence type="ECO:0000313" key="9">
    <source>
        <dbReference type="Proteomes" id="UP001180489"/>
    </source>
</evidence>
<evidence type="ECO:0000256" key="7">
    <source>
        <dbReference type="SAM" id="Phobius"/>
    </source>
</evidence>
<keyword evidence="4 7" id="KW-1133">Transmembrane helix</keyword>
<dbReference type="Pfam" id="PF02653">
    <property type="entry name" value="BPD_transp_2"/>
    <property type="match status" value="1"/>
</dbReference>
<proteinExistence type="predicted"/>
<feature type="transmembrane region" description="Helical" evidence="7">
    <location>
        <begin position="267"/>
        <end position="286"/>
    </location>
</feature>
<feature type="region of interest" description="Disordered" evidence="6">
    <location>
        <begin position="1"/>
        <end position="29"/>
    </location>
</feature>
<feature type="transmembrane region" description="Helical" evidence="7">
    <location>
        <begin position="149"/>
        <end position="167"/>
    </location>
</feature>
<sequence length="343" mass="35027">MTPSTLSQPSAPSGGPAVAPPKTTGPGGDDRAARLRALALRFSMLWVLVLLVVAATVLYPGFLRAANLQDILTQNAAVGIIAVAMTFVIISGGFDLSVGATYALGSTVFAGVTKSTGSVLLAGVCALLAGIAVGAANGTIIARWKVNPFVTTLGMSSVIAGLAYVYSDSAPFIVDDLSFQYLALTAVAGVPLPIWILLGVFLIGSVLLSRTGYGRNIFAIGGNEEAARLSGLRVPWLVGSAYVMTGVTAALAGMIDASRLGVGQADVGATVALDTIAIVVVGGTSLRGGEGAVWRSAVGLLILATLTNVFYSLNISQHWQLIAKGVIVVTAVALDSLLRSRRT</sequence>
<evidence type="ECO:0000256" key="3">
    <source>
        <dbReference type="ARBA" id="ARBA00022692"/>
    </source>
</evidence>
<keyword evidence="5 7" id="KW-0472">Membrane</keyword>
<keyword evidence="2" id="KW-1003">Cell membrane</keyword>
<feature type="transmembrane region" description="Helical" evidence="7">
    <location>
        <begin position="234"/>
        <end position="255"/>
    </location>
</feature>
<evidence type="ECO:0000256" key="4">
    <source>
        <dbReference type="ARBA" id="ARBA00022989"/>
    </source>
</evidence>
<evidence type="ECO:0000256" key="2">
    <source>
        <dbReference type="ARBA" id="ARBA00022475"/>
    </source>
</evidence>
<keyword evidence="9" id="KW-1185">Reference proteome</keyword>
<feature type="transmembrane region" description="Helical" evidence="7">
    <location>
        <begin position="179"/>
        <end position="208"/>
    </location>
</feature>
<dbReference type="PANTHER" id="PTHR32196">
    <property type="entry name" value="ABC TRANSPORTER PERMEASE PROTEIN YPHD-RELATED-RELATED"/>
    <property type="match status" value="1"/>
</dbReference>
<comment type="subcellular location">
    <subcellularLocation>
        <location evidence="1">Cell membrane</location>
        <topology evidence="1">Multi-pass membrane protein</topology>
    </subcellularLocation>
</comment>
<gene>
    <name evidence="8" type="ORF">RM863_00530</name>
</gene>
<dbReference type="Proteomes" id="UP001180489">
    <property type="component" value="Unassembled WGS sequence"/>
</dbReference>
<dbReference type="EMBL" id="JAVRFF010000001">
    <property type="protein sequence ID" value="MDT0470625.1"/>
    <property type="molecule type" value="Genomic_DNA"/>
</dbReference>
<reference evidence="8" key="1">
    <citation type="submission" date="2024-05" db="EMBL/GenBank/DDBJ databases">
        <title>30 novel species of actinomycetes from the DSMZ collection.</title>
        <authorList>
            <person name="Nouioui I."/>
        </authorList>
    </citation>
    <scope>NUCLEOTIDE SEQUENCE</scope>
    <source>
        <strain evidence="8">DSM 41014</strain>
    </source>
</reference>
<feature type="transmembrane region" description="Helical" evidence="7">
    <location>
        <begin position="118"/>
        <end position="142"/>
    </location>
</feature>
<feature type="compositionally biased region" description="Low complexity" evidence="6">
    <location>
        <begin position="9"/>
        <end position="21"/>
    </location>
</feature>
<dbReference type="CDD" id="cd06579">
    <property type="entry name" value="TM_PBP1_transp_AraH_like"/>
    <property type="match status" value="1"/>
</dbReference>
<feature type="transmembrane region" description="Helical" evidence="7">
    <location>
        <begin position="44"/>
        <end position="63"/>
    </location>
</feature>
<feature type="transmembrane region" description="Helical" evidence="7">
    <location>
        <begin position="293"/>
        <end position="313"/>
    </location>
</feature>
<comment type="caution">
    <text evidence="8">The sequence shown here is derived from an EMBL/GenBank/DDBJ whole genome shotgun (WGS) entry which is preliminary data.</text>
</comment>
<evidence type="ECO:0000256" key="5">
    <source>
        <dbReference type="ARBA" id="ARBA00023136"/>
    </source>
</evidence>
<keyword evidence="3 7" id="KW-0812">Transmembrane</keyword>
<organism evidence="8 9">
    <name type="scientific">Streptomyces hintoniae</name>
    <dbReference type="NCBI Taxonomy" id="3075521"/>
    <lineage>
        <taxon>Bacteria</taxon>
        <taxon>Bacillati</taxon>
        <taxon>Actinomycetota</taxon>
        <taxon>Actinomycetes</taxon>
        <taxon>Kitasatosporales</taxon>
        <taxon>Streptomycetaceae</taxon>
        <taxon>Streptomyces</taxon>
    </lineage>
</organism>
<accession>A0ABU2UBQ3</accession>